<dbReference type="RefSeq" id="WP_090348970.1">
    <property type="nucleotide sequence ID" value="NZ_LT629751.1"/>
</dbReference>
<keyword evidence="2" id="KW-1185">Reference proteome</keyword>
<evidence type="ECO:0000313" key="2">
    <source>
        <dbReference type="Proteomes" id="UP000243359"/>
    </source>
</evidence>
<evidence type="ECO:0000313" key="1">
    <source>
        <dbReference type="EMBL" id="SDS60316.1"/>
    </source>
</evidence>
<reference evidence="2" key="1">
    <citation type="submission" date="2016-10" db="EMBL/GenBank/DDBJ databases">
        <authorList>
            <person name="Varghese N."/>
            <person name="Submissions S."/>
        </authorList>
    </citation>
    <scope>NUCLEOTIDE SEQUENCE [LARGE SCALE GENOMIC DNA]</scope>
    <source>
        <strain evidence="2">KCTC 32247</strain>
    </source>
</reference>
<accession>A0A1H1TK16</accession>
<protein>
    <submittedName>
        <fullName evidence="1">Uncharacterized protein</fullName>
    </submittedName>
</protein>
<organism evidence="1 2">
    <name type="scientific">Pseudomonas oryzae</name>
    <dbReference type="NCBI Taxonomy" id="1392877"/>
    <lineage>
        <taxon>Bacteria</taxon>
        <taxon>Pseudomonadati</taxon>
        <taxon>Pseudomonadota</taxon>
        <taxon>Gammaproteobacteria</taxon>
        <taxon>Pseudomonadales</taxon>
        <taxon>Pseudomonadaceae</taxon>
        <taxon>Pseudomonas</taxon>
    </lineage>
</organism>
<gene>
    <name evidence="1" type="ORF">SAMN05216221_2182</name>
</gene>
<name>A0A1H1TK16_9PSED</name>
<sequence>MTPYLVTKFQDTTLSALIRECFGYDFLDIFDKDQVKYIYNYLNSLGAVSILLEPRYTDHDFLEDYSRYYVKRFQNDGQVCGRLHFFSCPVDHNSLDNLMLGSDSSLTREHLQEHYLGFVVIKPLSKTFIGKTCLRVGGDQGEGPGTKKKISKRYDVNLFGVELHVASIAFQEQDKVVAACATTAIWTALHALPDRDVKQIPSCSEITIAALNYVDGSSNGFPNKELSHKQIQRSLDVEGLRYHSTTLTKQTCDWFQSLVSAHTDSGLPLILAGTVYGPPSIEMDDEELEAEIRALMAEEGLIALEGEQPDAPAAATGQAAQVGEDDLTSLCLKGGHAITVVGYDFREGSQWLYVHDDRLGPYARAELIDAQSFLDAQAANGCPASASIQASLRPRWALAFSHRNEDGTWLPPHEILVPDLSIVPADKKARLPFQYAYGTAISIADQIEVWMDAICNNSELTREPLEFSIKLSSIAQIRKSVLGRPVGYAPGDELPAGEATPVATEAMIERWESEKLSFLTSPMARLQWDIDLYWGDRKVFKVLLDATDIPLGDAISAI</sequence>
<dbReference type="EMBL" id="LT629751">
    <property type="protein sequence ID" value="SDS60316.1"/>
    <property type="molecule type" value="Genomic_DNA"/>
</dbReference>
<proteinExistence type="predicted"/>
<dbReference type="OrthoDB" id="6782387at2"/>
<dbReference type="Proteomes" id="UP000243359">
    <property type="component" value="Chromosome I"/>
</dbReference>
<dbReference type="AlphaFoldDB" id="A0A1H1TK16"/>